<sequence>MDEGSHSVVTLGLSSIQETKRQVAAAFGGHAQGTRIDFVSIDLLWKVLTVKRLEILQAMAGQGAMAVREVARRVGRDIKAVHGDVTALVSAGILDRTAAGKVSFPYDEVRVDFTLKAA</sequence>
<evidence type="ECO:0000313" key="2">
    <source>
        <dbReference type="Proteomes" id="UP000535501"/>
    </source>
</evidence>
<proteinExistence type="predicted"/>
<dbReference type="InterPro" id="IPR036388">
    <property type="entry name" value="WH-like_DNA-bd_sf"/>
</dbReference>
<dbReference type="AlphaFoldDB" id="A0A7X0DDI3"/>
<dbReference type="Pfam" id="PF25212">
    <property type="entry name" value="HVO_A0114"/>
    <property type="match status" value="1"/>
</dbReference>
<evidence type="ECO:0000313" key="1">
    <source>
        <dbReference type="EMBL" id="MBB6180948.1"/>
    </source>
</evidence>
<organism evidence="1 2">
    <name type="scientific">Pseudorhizobium flavum</name>
    <dbReference type="NCBI Taxonomy" id="1335061"/>
    <lineage>
        <taxon>Bacteria</taxon>
        <taxon>Pseudomonadati</taxon>
        <taxon>Pseudomonadota</taxon>
        <taxon>Alphaproteobacteria</taxon>
        <taxon>Hyphomicrobiales</taxon>
        <taxon>Rhizobiaceae</taxon>
        <taxon>Rhizobium/Agrobacterium group</taxon>
        <taxon>Pseudorhizobium</taxon>
    </lineage>
</organism>
<dbReference type="InterPro" id="IPR036390">
    <property type="entry name" value="WH_DNA-bd_sf"/>
</dbReference>
<protein>
    <submittedName>
        <fullName evidence="1">Putative transcriptional regulator</fullName>
    </submittedName>
</protein>
<dbReference type="SUPFAM" id="SSF46785">
    <property type="entry name" value="Winged helix' DNA-binding domain"/>
    <property type="match status" value="1"/>
</dbReference>
<dbReference type="RefSeq" id="WP_077547688.1">
    <property type="nucleotide sequence ID" value="NZ_JACHEJ010000007.1"/>
</dbReference>
<dbReference type="Proteomes" id="UP000535501">
    <property type="component" value="Unassembled WGS sequence"/>
</dbReference>
<dbReference type="EMBL" id="JACHEJ010000007">
    <property type="protein sequence ID" value="MBB6180948.1"/>
    <property type="molecule type" value="Genomic_DNA"/>
</dbReference>
<comment type="caution">
    <text evidence="1">The sequence shown here is derived from an EMBL/GenBank/DDBJ whole genome shotgun (WGS) entry which is preliminary data.</text>
</comment>
<gene>
    <name evidence="1" type="ORF">HNQ75_002931</name>
</gene>
<name>A0A7X0DDI3_9HYPH</name>
<keyword evidence="2" id="KW-1185">Reference proteome</keyword>
<reference evidence="1 2" key="1">
    <citation type="submission" date="2020-08" db="EMBL/GenBank/DDBJ databases">
        <title>Genomic Encyclopedia of Type Strains, Phase IV (KMG-IV): sequencing the most valuable type-strain genomes for metagenomic binning, comparative biology and taxonomic classification.</title>
        <authorList>
            <person name="Goeker M."/>
        </authorList>
    </citation>
    <scope>NUCLEOTIDE SEQUENCE [LARGE SCALE GENOMIC DNA]</scope>
    <source>
        <strain evidence="1 2">DSM 102134</strain>
    </source>
</reference>
<accession>A0A7X0DDI3</accession>
<dbReference type="Gene3D" id="1.10.10.10">
    <property type="entry name" value="Winged helix-like DNA-binding domain superfamily/Winged helix DNA-binding domain"/>
    <property type="match status" value="1"/>
</dbReference>